<dbReference type="Proteomes" id="UP000031829">
    <property type="component" value="Plasmid pBMV_2"/>
</dbReference>
<evidence type="ECO:0000313" key="2">
    <source>
        <dbReference type="Proteomes" id="UP000031829"/>
    </source>
</evidence>
<evidence type="ECO:0008006" key="3">
    <source>
        <dbReference type="Google" id="ProtNLM"/>
    </source>
</evidence>
<dbReference type="KEGG" id="bmeg:BG04_5881"/>
<sequence>MKTSKVGIIVSVIINIVLPYLIYTILKTHITSIIALSLAACVPLVDTFYHLIKDKKLDTFSSFIFLGIVLSIVAAWIGGDERFILLRESYVTGIMGLVFLLSILTPKPLIYYFAMRFTADKSVITKRWEEEGSFRHFIRIMAAVWGIGLMIEALVKVVIVYEFPISKALVISPIAQYIVIAILIYWNIHFVKQRKQKA</sequence>
<proteinExistence type="predicted"/>
<reference evidence="1 2" key="1">
    <citation type="journal article" date="2015" name="Genome Announc.">
        <title>Complete genome sequences for 35 biothreat assay-relevant bacillus species.</title>
        <authorList>
            <person name="Johnson S.L."/>
            <person name="Daligault H.E."/>
            <person name="Davenport K.W."/>
            <person name="Jaissle J."/>
            <person name="Frey K.G."/>
            <person name="Ladner J.T."/>
            <person name="Broomall S.M."/>
            <person name="Bishop-Lilly K.A."/>
            <person name="Bruce D.C."/>
            <person name="Gibbons H.S."/>
            <person name="Coyne S.R."/>
            <person name="Lo C.C."/>
            <person name="Meincke L."/>
            <person name="Munk A.C."/>
            <person name="Koroleva G.I."/>
            <person name="Rosenzweig C.N."/>
            <person name="Palacios G.F."/>
            <person name="Redden C.L."/>
            <person name="Minogue T.D."/>
            <person name="Chain P.S."/>
        </authorList>
    </citation>
    <scope>NUCLEOTIDE SEQUENCE [LARGE SCALE GENOMIC DNA]</scope>
    <source>
        <strain evidence="2">ATCC 14581 / DSM 32 / JCM 2506 / NBRC 15308 / NCIMB 9376 / NCTC 10342 / NRRL B-14308 / VKM B-512</strain>
        <plasmid evidence="1 2">pBMV_2</plasmid>
    </source>
</reference>
<dbReference type="RefSeq" id="WP_034655693.1">
    <property type="nucleotide sequence ID" value="NZ_BCVB01000018.1"/>
</dbReference>
<geneLocation type="plasmid" evidence="1 2">
    <name>pBMV_2</name>
</geneLocation>
<organism evidence="1 2">
    <name type="scientific">Priestia megaterium (strain ATCC 14581 / DSM 32 / CCUG 1817 / JCM 2506 / NBRC 15308 / NCIMB 9376 / NCTC 10342 / NRRL B-14308 / VKM B-512 / Ford 19)</name>
    <name type="common">Bacillus megaterium</name>
    <dbReference type="NCBI Taxonomy" id="1348623"/>
    <lineage>
        <taxon>Bacteria</taxon>
        <taxon>Bacillati</taxon>
        <taxon>Bacillota</taxon>
        <taxon>Bacilli</taxon>
        <taxon>Bacillales</taxon>
        <taxon>Bacillaceae</taxon>
        <taxon>Priestia</taxon>
    </lineage>
</organism>
<dbReference type="AlphaFoldDB" id="A0A0B6AXW6"/>
<dbReference type="NCBIfam" id="NF041646">
    <property type="entry name" value="VC0807_fam"/>
    <property type="match status" value="1"/>
</dbReference>
<protein>
    <recommendedName>
        <fullName evidence="3">Intracellular septation protein A</fullName>
    </recommendedName>
</protein>
<name>A0A0B6AXW6_PRIM2</name>
<dbReference type="HOGENOM" id="CLU_082059_1_1_9"/>
<dbReference type="EMBL" id="CP009921">
    <property type="protein sequence ID" value="AJI25543.1"/>
    <property type="molecule type" value="Genomic_DNA"/>
</dbReference>
<gene>
    <name evidence="1" type="ORF">BG04_5881</name>
</gene>
<keyword evidence="1" id="KW-0614">Plasmid</keyword>
<accession>A0A0B6AXW6</accession>
<evidence type="ECO:0000313" key="1">
    <source>
        <dbReference type="EMBL" id="AJI25543.1"/>
    </source>
</evidence>
<dbReference type="GeneID" id="93645970"/>